<dbReference type="AlphaFoldDB" id="A0A1W0WLN7"/>
<keyword evidence="3 8" id="KW-0812">Transmembrane</keyword>
<dbReference type="GO" id="GO:0005765">
    <property type="term" value="C:lysosomal membrane"/>
    <property type="evidence" value="ECO:0007669"/>
    <property type="project" value="UniProtKB-SubCell"/>
</dbReference>
<keyword evidence="6" id="KW-0458">Lysosome</keyword>
<feature type="transmembrane region" description="Helical" evidence="8">
    <location>
        <begin position="42"/>
        <end position="65"/>
    </location>
</feature>
<gene>
    <name evidence="9" type="ORF">BV898_09750</name>
</gene>
<feature type="transmembrane region" description="Helical" evidence="8">
    <location>
        <begin position="188"/>
        <end position="211"/>
    </location>
</feature>
<evidence type="ECO:0000256" key="8">
    <source>
        <dbReference type="SAM" id="Phobius"/>
    </source>
</evidence>
<name>A0A1W0WLN7_HYPEX</name>
<feature type="compositionally biased region" description="Basic and acidic residues" evidence="7">
    <location>
        <begin position="385"/>
        <end position="395"/>
    </location>
</feature>
<comment type="subcellular location">
    <subcellularLocation>
        <location evidence="1">Endomembrane system</location>
        <topology evidence="1">Multi-pass membrane protein</topology>
    </subcellularLocation>
    <subcellularLocation>
        <location evidence="2">Lysosome membrane</location>
    </subcellularLocation>
</comment>
<dbReference type="GO" id="GO:1904263">
    <property type="term" value="P:positive regulation of TORC1 signaling"/>
    <property type="evidence" value="ECO:0007669"/>
    <property type="project" value="TreeGrafter"/>
</dbReference>
<accession>A0A1W0WLN7</accession>
<organism evidence="9 10">
    <name type="scientific">Hypsibius exemplaris</name>
    <name type="common">Freshwater tardigrade</name>
    <dbReference type="NCBI Taxonomy" id="2072580"/>
    <lineage>
        <taxon>Eukaryota</taxon>
        <taxon>Metazoa</taxon>
        <taxon>Ecdysozoa</taxon>
        <taxon>Tardigrada</taxon>
        <taxon>Eutardigrada</taxon>
        <taxon>Parachela</taxon>
        <taxon>Hypsibioidea</taxon>
        <taxon>Hypsibiidae</taxon>
        <taxon>Hypsibius</taxon>
    </lineage>
</organism>
<sequence length="433" mass="49256">MEQTTRSSAEVEEVDFTNPITQAPPFFPTVGPGFTPAVRMDLTIVFIVLYSLQFVFSYVQLWLILYYRHKRLSHQSVFLFLCLIWSGLRTTLFSFYFKNARLANDLPIFAYWLLYCFPVCIQFGLLCLLVLYFAQVLIKARVRYGGPRRYTIYLRLGMSSVVLLFLATDITCAVINKMHQNMTLLNVVWTRVIVCDTLFILAGCGLSFCVYKLATMSSANILLEAKGATVCQATAVCIATIFIYCSRAIYDYIAIGMPTIPGFNYGWINVSDEADLFNVHLGYGYLSFGLVLFFWEFLPTFIVVLFFRVRRPDTIATTSTINSTHSIGSYFFNTSRRPSSTIQDEEISRSTGAIPSPRLLEDPRLTRSLTGTSAGSPRRQFMYRRMSDRPVHGLLEDDEYIPPPPEQPVERVRSVSTNEAPSRLLPDRVSESD</sequence>
<evidence type="ECO:0000256" key="2">
    <source>
        <dbReference type="ARBA" id="ARBA00004656"/>
    </source>
</evidence>
<feature type="transmembrane region" description="Helical" evidence="8">
    <location>
        <begin position="285"/>
        <end position="307"/>
    </location>
</feature>
<keyword evidence="4 8" id="KW-1133">Transmembrane helix</keyword>
<feature type="transmembrane region" description="Helical" evidence="8">
    <location>
        <begin position="153"/>
        <end position="176"/>
    </location>
</feature>
<evidence type="ECO:0000256" key="4">
    <source>
        <dbReference type="ARBA" id="ARBA00022989"/>
    </source>
</evidence>
<comment type="caution">
    <text evidence="9">The sequence shown here is derived from an EMBL/GenBank/DDBJ whole genome shotgun (WGS) entry which is preliminary data.</text>
</comment>
<dbReference type="CDD" id="cd21464">
    <property type="entry name" value="7tm_GPR137"/>
    <property type="match status" value="1"/>
</dbReference>
<evidence type="ECO:0000313" key="9">
    <source>
        <dbReference type="EMBL" id="OQV16114.1"/>
    </source>
</evidence>
<dbReference type="Proteomes" id="UP000192578">
    <property type="component" value="Unassembled WGS sequence"/>
</dbReference>
<evidence type="ECO:0000256" key="7">
    <source>
        <dbReference type="SAM" id="MobiDB-lite"/>
    </source>
</evidence>
<proteinExistence type="predicted"/>
<dbReference type="InterPro" id="IPR029723">
    <property type="entry name" value="GPR137"/>
</dbReference>
<dbReference type="OrthoDB" id="192544at2759"/>
<dbReference type="PANTHER" id="PTHR15146">
    <property type="entry name" value="INTEGRAL MEMBRANE PROTEIN GPR137"/>
    <property type="match status" value="1"/>
</dbReference>
<evidence type="ECO:0000256" key="5">
    <source>
        <dbReference type="ARBA" id="ARBA00023136"/>
    </source>
</evidence>
<evidence type="ECO:0000256" key="1">
    <source>
        <dbReference type="ARBA" id="ARBA00004127"/>
    </source>
</evidence>
<feature type="transmembrane region" description="Helical" evidence="8">
    <location>
        <begin position="77"/>
        <end position="97"/>
    </location>
</feature>
<evidence type="ECO:0000313" key="10">
    <source>
        <dbReference type="Proteomes" id="UP000192578"/>
    </source>
</evidence>
<keyword evidence="5 8" id="KW-0472">Membrane</keyword>
<dbReference type="PANTHER" id="PTHR15146:SF3">
    <property type="entry name" value="THH1_TOM1_TOM3 DOMAIN-CONTAINING PROTEIN"/>
    <property type="match status" value="1"/>
</dbReference>
<dbReference type="GO" id="GO:0012505">
    <property type="term" value="C:endomembrane system"/>
    <property type="evidence" value="ECO:0007669"/>
    <property type="project" value="UniProtKB-SubCell"/>
</dbReference>
<protein>
    <submittedName>
        <fullName evidence="9">Integral membrane protein</fullName>
    </submittedName>
</protein>
<feature type="region of interest" description="Disordered" evidence="7">
    <location>
        <begin position="341"/>
        <end position="433"/>
    </location>
</feature>
<evidence type="ECO:0000256" key="3">
    <source>
        <dbReference type="ARBA" id="ARBA00022692"/>
    </source>
</evidence>
<dbReference type="EMBL" id="MTYJ01000078">
    <property type="protein sequence ID" value="OQV16114.1"/>
    <property type="molecule type" value="Genomic_DNA"/>
</dbReference>
<evidence type="ECO:0000256" key="6">
    <source>
        <dbReference type="ARBA" id="ARBA00023228"/>
    </source>
</evidence>
<keyword evidence="10" id="KW-1185">Reference proteome</keyword>
<feature type="transmembrane region" description="Helical" evidence="8">
    <location>
        <begin position="109"/>
        <end position="133"/>
    </location>
</feature>
<reference evidence="10" key="1">
    <citation type="submission" date="2017-01" db="EMBL/GenBank/DDBJ databases">
        <title>Comparative genomics of anhydrobiosis in the tardigrade Hypsibius dujardini.</title>
        <authorList>
            <person name="Yoshida Y."/>
            <person name="Koutsovoulos G."/>
            <person name="Laetsch D."/>
            <person name="Stevens L."/>
            <person name="Kumar S."/>
            <person name="Horikawa D."/>
            <person name="Ishino K."/>
            <person name="Komine S."/>
            <person name="Tomita M."/>
            <person name="Blaxter M."/>
            <person name="Arakawa K."/>
        </authorList>
    </citation>
    <scope>NUCLEOTIDE SEQUENCE [LARGE SCALE GENOMIC DNA]</scope>
    <source>
        <strain evidence="10">Z151</strain>
    </source>
</reference>